<dbReference type="SMART" id="SM00382">
    <property type="entry name" value="AAA"/>
    <property type="match status" value="1"/>
</dbReference>
<keyword evidence="6" id="KW-0645">Protease</keyword>
<keyword evidence="19" id="KW-1185">Reference proteome</keyword>
<reference evidence="18 19" key="1">
    <citation type="submission" date="2016-05" db="EMBL/GenBank/DDBJ databases">
        <title>A degradative enzymes factory behind the ericoid mycorrhizal symbiosis.</title>
        <authorList>
            <consortium name="DOE Joint Genome Institute"/>
            <person name="Martino E."/>
            <person name="Morin E."/>
            <person name="Grelet G."/>
            <person name="Kuo A."/>
            <person name="Kohler A."/>
            <person name="Daghino S."/>
            <person name="Barry K."/>
            <person name="Choi C."/>
            <person name="Cichocki N."/>
            <person name="Clum A."/>
            <person name="Copeland A."/>
            <person name="Hainaut M."/>
            <person name="Haridas S."/>
            <person name="Labutti K."/>
            <person name="Lindquist E."/>
            <person name="Lipzen A."/>
            <person name="Khouja H.-R."/>
            <person name="Murat C."/>
            <person name="Ohm R."/>
            <person name="Olson A."/>
            <person name="Spatafora J."/>
            <person name="Veneault-Fourrey C."/>
            <person name="Henrissat B."/>
            <person name="Grigoriev I."/>
            <person name="Martin F."/>
            <person name="Perotto S."/>
        </authorList>
    </citation>
    <scope>NUCLEOTIDE SEQUENCE [LARGE SCALE GENOMIC DNA]</scope>
    <source>
        <strain evidence="18 19">UAMH 7357</strain>
    </source>
</reference>
<dbReference type="InterPro" id="IPR003960">
    <property type="entry name" value="ATPase_AAA_CS"/>
</dbReference>
<evidence type="ECO:0000256" key="5">
    <source>
        <dbReference type="ARBA" id="ARBA00010550"/>
    </source>
</evidence>
<dbReference type="Gene3D" id="1.20.58.760">
    <property type="entry name" value="Peptidase M41"/>
    <property type="match status" value="1"/>
</dbReference>
<comment type="similarity">
    <text evidence="4">In the C-terminal section; belongs to the peptidase M41 family.</text>
</comment>
<organism evidence="18 19">
    <name type="scientific">Hyaloscypha hepaticicola</name>
    <dbReference type="NCBI Taxonomy" id="2082293"/>
    <lineage>
        <taxon>Eukaryota</taxon>
        <taxon>Fungi</taxon>
        <taxon>Dikarya</taxon>
        <taxon>Ascomycota</taxon>
        <taxon>Pezizomycotina</taxon>
        <taxon>Leotiomycetes</taxon>
        <taxon>Helotiales</taxon>
        <taxon>Hyaloscyphaceae</taxon>
        <taxon>Hyaloscypha</taxon>
    </lineage>
</organism>
<evidence type="ECO:0000256" key="7">
    <source>
        <dbReference type="ARBA" id="ARBA00022723"/>
    </source>
</evidence>
<evidence type="ECO:0000313" key="18">
    <source>
        <dbReference type="EMBL" id="PMD26459.1"/>
    </source>
</evidence>
<dbReference type="GO" id="GO:0004222">
    <property type="term" value="F:metalloendopeptidase activity"/>
    <property type="evidence" value="ECO:0007669"/>
    <property type="project" value="InterPro"/>
</dbReference>
<dbReference type="InterPro" id="IPR005936">
    <property type="entry name" value="FtsH"/>
</dbReference>
<dbReference type="Gene3D" id="1.10.8.60">
    <property type="match status" value="1"/>
</dbReference>
<evidence type="ECO:0000256" key="13">
    <source>
        <dbReference type="ARBA" id="ARBA00023128"/>
    </source>
</evidence>
<dbReference type="FunFam" id="1.10.8.60:FF:000001">
    <property type="entry name" value="ATP-dependent zinc metalloprotease FtsH"/>
    <property type="match status" value="1"/>
</dbReference>
<evidence type="ECO:0000256" key="4">
    <source>
        <dbReference type="ARBA" id="ARBA00010044"/>
    </source>
</evidence>
<keyword evidence="8" id="KW-0547">Nucleotide-binding</keyword>
<dbReference type="PROSITE" id="PS00674">
    <property type="entry name" value="AAA"/>
    <property type="match status" value="1"/>
</dbReference>
<keyword evidence="16" id="KW-0812">Transmembrane</keyword>
<dbReference type="HAMAP" id="MF_01458">
    <property type="entry name" value="FtsH"/>
    <property type="match status" value="1"/>
</dbReference>
<dbReference type="Pfam" id="PF00004">
    <property type="entry name" value="AAA"/>
    <property type="match status" value="1"/>
</dbReference>
<dbReference type="InterPro" id="IPR003593">
    <property type="entry name" value="AAA+_ATPase"/>
</dbReference>
<dbReference type="GO" id="GO:0004176">
    <property type="term" value="F:ATP-dependent peptidase activity"/>
    <property type="evidence" value="ECO:0007669"/>
    <property type="project" value="InterPro"/>
</dbReference>
<dbReference type="Pfam" id="PF17862">
    <property type="entry name" value="AAA_lid_3"/>
    <property type="match status" value="1"/>
</dbReference>
<evidence type="ECO:0000256" key="8">
    <source>
        <dbReference type="ARBA" id="ARBA00022741"/>
    </source>
</evidence>
<dbReference type="STRING" id="1745343.A0A2J6QJK9"/>
<dbReference type="InterPro" id="IPR003959">
    <property type="entry name" value="ATPase_AAA_core"/>
</dbReference>
<dbReference type="GO" id="GO:0005743">
    <property type="term" value="C:mitochondrial inner membrane"/>
    <property type="evidence" value="ECO:0007669"/>
    <property type="project" value="TreeGrafter"/>
</dbReference>
<dbReference type="CDD" id="cd19501">
    <property type="entry name" value="RecA-like_FtsH"/>
    <property type="match status" value="1"/>
</dbReference>
<dbReference type="OrthoDB" id="1413014at2759"/>
<feature type="transmembrane region" description="Helical" evidence="16">
    <location>
        <begin position="301"/>
        <end position="320"/>
    </location>
</feature>
<dbReference type="InterPro" id="IPR048438">
    <property type="entry name" value="Yme1-like_N"/>
</dbReference>
<evidence type="ECO:0000256" key="1">
    <source>
        <dbReference type="ARBA" id="ARBA00001947"/>
    </source>
</evidence>
<dbReference type="GO" id="GO:0016887">
    <property type="term" value="F:ATP hydrolysis activity"/>
    <property type="evidence" value="ECO:0007669"/>
    <property type="project" value="InterPro"/>
</dbReference>
<dbReference type="SUPFAM" id="SSF52540">
    <property type="entry name" value="P-loop containing nucleoside triphosphate hydrolases"/>
    <property type="match status" value="1"/>
</dbReference>
<evidence type="ECO:0000256" key="9">
    <source>
        <dbReference type="ARBA" id="ARBA00022801"/>
    </source>
</evidence>
<evidence type="ECO:0000256" key="3">
    <source>
        <dbReference type="ARBA" id="ARBA00004370"/>
    </source>
</evidence>
<keyword evidence="13" id="KW-0496">Mitochondrion</keyword>
<dbReference type="Pfam" id="PF01434">
    <property type="entry name" value="Peptidase_M41"/>
    <property type="match status" value="1"/>
</dbReference>
<dbReference type="InterPro" id="IPR027417">
    <property type="entry name" value="P-loop_NTPase"/>
</dbReference>
<dbReference type="PANTHER" id="PTHR23076:SF97">
    <property type="entry name" value="ATP-DEPENDENT ZINC METALLOPROTEASE YME1L1"/>
    <property type="match status" value="1"/>
</dbReference>
<dbReference type="GO" id="GO:0007005">
    <property type="term" value="P:mitochondrion organization"/>
    <property type="evidence" value="ECO:0007669"/>
    <property type="project" value="TreeGrafter"/>
</dbReference>
<comment type="similarity">
    <text evidence="5">In the N-terminal section; belongs to the AAA ATPase family.</text>
</comment>
<evidence type="ECO:0000256" key="6">
    <source>
        <dbReference type="ARBA" id="ARBA00022670"/>
    </source>
</evidence>
<proteinExistence type="inferred from homology"/>
<keyword evidence="14 16" id="KW-0472">Membrane</keyword>
<comment type="subcellular location">
    <subcellularLocation>
        <location evidence="3">Membrane</location>
    </subcellularLocation>
    <subcellularLocation>
        <location evidence="2">Mitochondrion</location>
    </subcellularLocation>
</comment>
<keyword evidence="9" id="KW-0378">Hydrolase</keyword>
<dbReference type="InterPro" id="IPR041569">
    <property type="entry name" value="AAA_lid_3"/>
</dbReference>
<evidence type="ECO:0000256" key="11">
    <source>
        <dbReference type="ARBA" id="ARBA00022840"/>
    </source>
</evidence>
<feature type="region of interest" description="Disordered" evidence="15">
    <location>
        <begin position="806"/>
        <end position="830"/>
    </location>
</feature>
<evidence type="ECO:0000256" key="2">
    <source>
        <dbReference type="ARBA" id="ARBA00004173"/>
    </source>
</evidence>
<gene>
    <name evidence="18" type="ORF">NA56DRAFT_641899</name>
</gene>
<dbReference type="GO" id="GO:0005524">
    <property type="term" value="F:ATP binding"/>
    <property type="evidence" value="ECO:0007669"/>
    <property type="project" value="UniProtKB-KW"/>
</dbReference>
<dbReference type="EMBL" id="KZ613468">
    <property type="protein sequence ID" value="PMD26459.1"/>
    <property type="molecule type" value="Genomic_DNA"/>
</dbReference>
<evidence type="ECO:0000256" key="10">
    <source>
        <dbReference type="ARBA" id="ARBA00022833"/>
    </source>
</evidence>
<keyword evidence="11" id="KW-0067">ATP-binding</keyword>
<dbReference type="AlphaFoldDB" id="A0A2J6QJK9"/>
<dbReference type="GO" id="GO:0141164">
    <property type="term" value="P:mitochondrial protein quality control"/>
    <property type="evidence" value="ECO:0007669"/>
    <property type="project" value="UniProtKB-ARBA"/>
</dbReference>
<comment type="cofactor">
    <cofactor evidence="1">
        <name>Zn(2+)</name>
        <dbReference type="ChEBI" id="CHEBI:29105"/>
    </cofactor>
</comment>
<evidence type="ECO:0000256" key="12">
    <source>
        <dbReference type="ARBA" id="ARBA00023049"/>
    </source>
</evidence>
<dbReference type="GO" id="GO:0046872">
    <property type="term" value="F:metal ion binding"/>
    <property type="evidence" value="ECO:0007669"/>
    <property type="project" value="UniProtKB-KW"/>
</dbReference>
<dbReference type="Gene3D" id="3.40.50.300">
    <property type="entry name" value="P-loop containing nucleotide triphosphate hydrolases"/>
    <property type="match status" value="1"/>
</dbReference>
<dbReference type="SUPFAM" id="SSF140990">
    <property type="entry name" value="FtsH protease domain-like"/>
    <property type="match status" value="1"/>
</dbReference>
<evidence type="ECO:0000256" key="16">
    <source>
        <dbReference type="SAM" id="Phobius"/>
    </source>
</evidence>
<dbReference type="InterPro" id="IPR037219">
    <property type="entry name" value="Peptidase_M41-like"/>
</dbReference>
<sequence length="830" mass="89728">MAFQVAALPSIAAATTEMWPSVSNAMSAPWRVLGQRAQSKPQLSPRQVQERRISQVSSILSAVPKPSRIELPECLRDLPSSFSSTMTPRCVPQTPFGIQYTLQSMPKRALRAANPIARHAYIFPSQSRQMSTALRSRFQKPDTLLKGMLSMQKRTLFGGTTSRSILAHLEETANKNPNSATSQYAFYQALTRANMPAIIVERYQTNQFATNTACENLYHRALGSINQSEGGAVAKPQIEAQNGNLTNAQLQAIGQAVAASTRGGNVAVSRGTNFGSGAKDAPLHVVVEETLAGHIFKWVKFFLYFGLFTYLSLIIVALVIESFQSFRKVGGKADNEAKAEHQTVRFSDVHGCDEAKDELQELVDFLKNPEKFSTLGGKLPKGVLLVGPPGTGKTLLARAVAGEAGVPFFFMSGSEFDEVYVGVGAKRVRDLFAAAKGKSPAIVFIDELDAIGGKRNARDAAYVKQTLNQLLTELDGFEQNSGVIILAATNFPEMLDKALTRPGRFDRNVVVGLPDVRGRMAILKHHMKKVVAAKDVSLEALAAGTPGFSGAELENIINQAAVHASKAKAQAVSMFDFEWAKDKVMMGAERKSMVMSEKEKEMTAYHEAGHALAIMFTPGTNQLHKVTIMPRGASLGMTMHLPEMDKYSTTMNEMKAQIDVCLGGKIAEELIYGPDKVTSGASSDLQKATGVAYAMVTQYGMSDKLGNVDLASNYSKLSTSTKELIEQEVRRLIEEGRTRTTALLVSKRKELDLLAKALVDYESLNREEAFKVIQGQKLEGKMVMPSGAIKIPNLGGLGGAMPEVPPIPGSVEDKPPASKEPPAGAGGAIA</sequence>
<dbReference type="FunFam" id="1.20.58.760:FF:000002">
    <property type="entry name" value="ATP-dependent zinc metalloprotease FtsH"/>
    <property type="match status" value="1"/>
</dbReference>
<dbReference type="NCBIfam" id="TIGR01241">
    <property type="entry name" value="FtsH_fam"/>
    <property type="match status" value="1"/>
</dbReference>
<name>A0A2J6QJK9_9HELO</name>
<protein>
    <submittedName>
        <fullName evidence="18">ATP-dependent metallopeptidase Hfl</fullName>
    </submittedName>
</protein>
<feature type="domain" description="AAA+ ATPase" evidence="17">
    <location>
        <begin position="379"/>
        <end position="515"/>
    </location>
</feature>
<evidence type="ECO:0000256" key="14">
    <source>
        <dbReference type="ARBA" id="ARBA00023136"/>
    </source>
</evidence>
<dbReference type="Pfam" id="PF21232">
    <property type="entry name" value="Yme1-like_N"/>
    <property type="match status" value="1"/>
</dbReference>
<dbReference type="InterPro" id="IPR000642">
    <property type="entry name" value="Peptidase_M41"/>
</dbReference>
<accession>A0A2J6QJK9</accession>
<evidence type="ECO:0000313" key="19">
    <source>
        <dbReference type="Proteomes" id="UP000235672"/>
    </source>
</evidence>
<dbReference type="FunFam" id="3.40.50.300:FF:000175">
    <property type="entry name" value="ATP-dependent zinc metalloprotease FTSH 4"/>
    <property type="match status" value="1"/>
</dbReference>
<keyword evidence="12" id="KW-0482">Metalloprotease</keyword>
<dbReference type="PANTHER" id="PTHR23076">
    <property type="entry name" value="METALLOPROTEASE M41 FTSH"/>
    <property type="match status" value="1"/>
</dbReference>
<keyword evidence="10" id="KW-0862">Zinc</keyword>
<keyword evidence="16" id="KW-1133">Transmembrane helix</keyword>
<dbReference type="Proteomes" id="UP000235672">
    <property type="component" value="Unassembled WGS sequence"/>
</dbReference>
<keyword evidence="7" id="KW-0479">Metal-binding</keyword>
<evidence type="ECO:0000256" key="15">
    <source>
        <dbReference type="SAM" id="MobiDB-lite"/>
    </source>
</evidence>
<evidence type="ECO:0000259" key="17">
    <source>
        <dbReference type="SMART" id="SM00382"/>
    </source>
</evidence>